<dbReference type="AlphaFoldDB" id="A0AA38J321"/>
<keyword evidence="8" id="KW-1185">Reference proteome</keyword>
<comment type="caution">
    <text evidence="7">The sequence shown here is derived from an EMBL/GenBank/DDBJ whole genome shotgun (WGS) entry which is preliminary data.</text>
</comment>
<keyword evidence="4 6" id="KW-1133">Transmembrane helix</keyword>
<name>A0AA38J321_9CUCU</name>
<dbReference type="PANTHER" id="PTHR11266:SF85">
    <property type="entry name" value="MPV17-LIKE PROTEIN"/>
    <property type="match status" value="1"/>
</dbReference>
<keyword evidence="5 6" id="KW-0472">Membrane</keyword>
<dbReference type="InterPro" id="IPR007248">
    <property type="entry name" value="Mpv17_PMP22"/>
</dbReference>
<dbReference type="EMBL" id="JALNTZ010000002">
    <property type="protein sequence ID" value="KAJ3663659.1"/>
    <property type="molecule type" value="Genomic_DNA"/>
</dbReference>
<dbReference type="GO" id="GO:0016020">
    <property type="term" value="C:membrane"/>
    <property type="evidence" value="ECO:0007669"/>
    <property type="project" value="UniProtKB-SubCell"/>
</dbReference>
<evidence type="ECO:0000313" key="8">
    <source>
        <dbReference type="Proteomes" id="UP001168821"/>
    </source>
</evidence>
<evidence type="ECO:0000256" key="2">
    <source>
        <dbReference type="ARBA" id="ARBA00006824"/>
    </source>
</evidence>
<evidence type="ECO:0000313" key="7">
    <source>
        <dbReference type="EMBL" id="KAJ3663659.1"/>
    </source>
</evidence>
<evidence type="ECO:0000256" key="6">
    <source>
        <dbReference type="RuleBase" id="RU363053"/>
    </source>
</evidence>
<dbReference type="Pfam" id="PF04117">
    <property type="entry name" value="Mpv17_PMP22"/>
    <property type="match status" value="1"/>
</dbReference>
<organism evidence="7 8">
    <name type="scientific">Zophobas morio</name>
    <dbReference type="NCBI Taxonomy" id="2755281"/>
    <lineage>
        <taxon>Eukaryota</taxon>
        <taxon>Metazoa</taxon>
        <taxon>Ecdysozoa</taxon>
        <taxon>Arthropoda</taxon>
        <taxon>Hexapoda</taxon>
        <taxon>Insecta</taxon>
        <taxon>Pterygota</taxon>
        <taxon>Neoptera</taxon>
        <taxon>Endopterygota</taxon>
        <taxon>Coleoptera</taxon>
        <taxon>Polyphaga</taxon>
        <taxon>Cucujiformia</taxon>
        <taxon>Tenebrionidae</taxon>
        <taxon>Zophobas</taxon>
    </lineage>
</organism>
<evidence type="ECO:0000256" key="4">
    <source>
        <dbReference type="ARBA" id="ARBA00022989"/>
    </source>
</evidence>
<comment type="subcellular location">
    <subcellularLocation>
        <location evidence="1">Membrane</location>
        <topology evidence="1">Multi-pass membrane protein</topology>
    </subcellularLocation>
</comment>
<feature type="transmembrane region" description="Helical" evidence="6">
    <location>
        <begin position="157"/>
        <end position="174"/>
    </location>
</feature>
<keyword evidence="3 6" id="KW-0812">Transmembrane</keyword>
<dbReference type="PANTHER" id="PTHR11266">
    <property type="entry name" value="PEROXISOMAL MEMBRANE PROTEIN 2, PXMP2 MPV17"/>
    <property type="match status" value="1"/>
</dbReference>
<evidence type="ECO:0008006" key="9">
    <source>
        <dbReference type="Google" id="ProtNLM"/>
    </source>
</evidence>
<reference evidence="7" key="1">
    <citation type="journal article" date="2023" name="G3 (Bethesda)">
        <title>Whole genome assemblies of Zophobas morio and Tenebrio molitor.</title>
        <authorList>
            <person name="Kaur S."/>
            <person name="Stinson S.A."/>
            <person name="diCenzo G.C."/>
        </authorList>
    </citation>
    <scope>NUCLEOTIDE SEQUENCE</scope>
    <source>
        <strain evidence="7">QUZm001</strain>
    </source>
</reference>
<comment type="similarity">
    <text evidence="2 6">Belongs to the peroxisomal membrane protein PXMP2/4 family.</text>
</comment>
<accession>A0AA38J321</accession>
<dbReference type="GO" id="GO:0005739">
    <property type="term" value="C:mitochondrion"/>
    <property type="evidence" value="ECO:0007669"/>
    <property type="project" value="TreeGrafter"/>
</dbReference>
<sequence length="179" mass="20898">MSKILKFVKYAFKNHPIITNSLVYGTLFVGAEFSQQTVSKKVLAETPAPYDTPTISRYALYGTTMQGPFLTVWYRWLDRKFVGTSAKIVVQKLLLDQFLMTPQILIVFYVAMSIMERKKDIFEECREKIIPTFKTSCMFWLPAQSINFMLIPPPFRVVYVGTCSFAWVNILCWLKRQEY</sequence>
<gene>
    <name evidence="7" type="ORF">Zmor_007892</name>
</gene>
<protein>
    <recommendedName>
        <fullName evidence="9">Mpv17-like protein</fullName>
    </recommendedName>
</protein>
<evidence type="ECO:0000256" key="1">
    <source>
        <dbReference type="ARBA" id="ARBA00004141"/>
    </source>
</evidence>
<evidence type="ECO:0000256" key="3">
    <source>
        <dbReference type="ARBA" id="ARBA00022692"/>
    </source>
</evidence>
<dbReference type="Proteomes" id="UP001168821">
    <property type="component" value="Unassembled WGS sequence"/>
</dbReference>
<proteinExistence type="inferred from homology"/>
<feature type="transmembrane region" description="Helical" evidence="6">
    <location>
        <begin position="88"/>
        <end position="111"/>
    </location>
</feature>
<evidence type="ECO:0000256" key="5">
    <source>
        <dbReference type="ARBA" id="ARBA00023136"/>
    </source>
</evidence>